<sequence>MPLVPGVYSPGMRGFGFFVAYDLPWFSFAVELADRLFMEGSVPEGSASIARDWTKRYRPPGLKRRRLHRGDKRPKRIGSTLGKYQRVLFILRGFSVSTGGEINLRK</sequence>
<dbReference type="RefSeq" id="WP_161821600.1">
    <property type="nucleotide sequence ID" value="NZ_LSRS01000003.1"/>
</dbReference>
<dbReference type="EMBL" id="LSRS01000003">
    <property type="protein sequence ID" value="KAF1085083.1"/>
    <property type="molecule type" value="Genomic_DNA"/>
</dbReference>
<evidence type="ECO:0000313" key="1">
    <source>
        <dbReference type="EMBL" id="KAF1085083.1"/>
    </source>
</evidence>
<dbReference type="Proteomes" id="UP000798488">
    <property type="component" value="Unassembled WGS sequence"/>
</dbReference>
<protein>
    <submittedName>
        <fullName evidence="1">Uncharacterized protein</fullName>
    </submittedName>
</protein>
<accession>A0A9D2WQ76</accession>
<proteinExistence type="predicted"/>
<comment type="caution">
    <text evidence="1">The sequence shown here is derived from an EMBL/GenBank/DDBJ whole genome shotgun (WGS) entry which is preliminary data.</text>
</comment>
<dbReference type="AlphaFoldDB" id="A0A9D2WQ76"/>
<name>A0A9D2WQ76_9FIRM</name>
<organism evidence="1 2">
    <name type="scientific">Sporotomaculum syntrophicum</name>
    <dbReference type="NCBI Taxonomy" id="182264"/>
    <lineage>
        <taxon>Bacteria</taxon>
        <taxon>Bacillati</taxon>
        <taxon>Bacillota</taxon>
        <taxon>Clostridia</taxon>
        <taxon>Eubacteriales</taxon>
        <taxon>Desulfallaceae</taxon>
        <taxon>Sporotomaculum</taxon>
    </lineage>
</organism>
<evidence type="ECO:0000313" key="2">
    <source>
        <dbReference type="Proteomes" id="UP000798488"/>
    </source>
</evidence>
<keyword evidence="2" id="KW-1185">Reference proteome</keyword>
<gene>
    <name evidence="1" type="ORF">SPSYN_01219</name>
</gene>
<reference evidence="1" key="1">
    <citation type="submission" date="2016-02" db="EMBL/GenBank/DDBJ databases">
        <title>Draft Genome Sequence of Sporotomaculum syntrophicum Strain FB, a Syntrophic Benzoate Degrader.</title>
        <authorList>
            <person name="Nobu M.K."/>
            <person name="Narihiro T."/>
            <person name="Qiu Y.-L."/>
            <person name="Ohashi A."/>
            <person name="Liu W.-T."/>
            <person name="Yuji S."/>
        </authorList>
    </citation>
    <scope>NUCLEOTIDE SEQUENCE</scope>
    <source>
        <strain evidence="1">FB</strain>
    </source>
</reference>